<keyword evidence="3" id="KW-0106">Calcium</keyword>
<dbReference type="PROSITE" id="PS51745">
    <property type="entry name" value="PB1"/>
    <property type="match status" value="1"/>
</dbReference>
<feature type="region of interest" description="Disordered" evidence="5">
    <location>
        <begin position="477"/>
        <end position="506"/>
    </location>
</feature>
<protein>
    <submittedName>
        <fullName evidence="8">N-terminal acetyltransferase A, auxiliary subunit</fullName>
    </submittedName>
</protein>
<feature type="region of interest" description="Disordered" evidence="5">
    <location>
        <begin position="831"/>
        <end position="850"/>
    </location>
</feature>
<feature type="compositionally biased region" description="Polar residues" evidence="5">
    <location>
        <begin position="837"/>
        <end position="850"/>
    </location>
</feature>
<accession>A0A8S0SLX0</accession>
<feature type="region of interest" description="Disordered" evidence="5">
    <location>
        <begin position="646"/>
        <end position="697"/>
    </location>
</feature>
<dbReference type="InterPro" id="IPR011992">
    <property type="entry name" value="EF-hand-dom_pair"/>
</dbReference>
<evidence type="ECO:0000313" key="8">
    <source>
        <dbReference type="EMBL" id="CAA2992574.1"/>
    </source>
</evidence>
<evidence type="ECO:0000313" key="9">
    <source>
        <dbReference type="Proteomes" id="UP000594638"/>
    </source>
</evidence>
<evidence type="ECO:0000256" key="3">
    <source>
        <dbReference type="ARBA" id="ARBA00022837"/>
    </source>
</evidence>
<evidence type="ECO:0000256" key="1">
    <source>
        <dbReference type="ARBA" id="ARBA00022737"/>
    </source>
</evidence>
<dbReference type="PANTHER" id="PTHR46183:SF4">
    <property type="entry name" value="PROTEIN PHOX4"/>
    <property type="match status" value="1"/>
</dbReference>
<feature type="domain" description="EF-hand" evidence="6">
    <location>
        <begin position="217"/>
        <end position="252"/>
    </location>
</feature>
<organism evidence="8 9">
    <name type="scientific">Olea europaea subsp. europaea</name>
    <dbReference type="NCBI Taxonomy" id="158383"/>
    <lineage>
        <taxon>Eukaryota</taxon>
        <taxon>Viridiplantae</taxon>
        <taxon>Streptophyta</taxon>
        <taxon>Embryophyta</taxon>
        <taxon>Tracheophyta</taxon>
        <taxon>Spermatophyta</taxon>
        <taxon>Magnoliopsida</taxon>
        <taxon>eudicotyledons</taxon>
        <taxon>Gunneridae</taxon>
        <taxon>Pentapetalae</taxon>
        <taxon>asterids</taxon>
        <taxon>lamiids</taxon>
        <taxon>Lamiales</taxon>
        <taxon>Oleaceae</taxon>
        <taxon>Oleeae</taxon>
        <taxon>Olea</taxon>
    </lineage>
</organism>
<dbReference type="InterPro" id="IPR000270">
    <property type="entry name" value="PB1_dom"/>
</dbReference>
<dbReference type="AlphaFoldDB" id="A0A8S0SLX0"/>
<evidence type="ECO:0000256" key="4">
    <source>
        <dbReference type="PROSITE-ProRule" id="PRU00339"/>
    </source>
</evidence>
<dbReference type="Pfam" id="PF13405">
    <property type="entry name" value="EF-hand_6"/>
    <property type="match status" value="1"/>
</dbReference>
<dbReference type="Gene3D" id="1.25.40.10">
    <property type="entry name" value="Tetratricopeptide repeat domain"/>
    <property type="match status" value="1"/>
</dbReference>
<dbReference type="SUPFAM" id="SSF47473">
    <property type="entry name" value="EF-hand"/>
    <property type="match status" value="2"/>
</dbReference>
<dbReference type="InterPro" id="IPR044517">
    <property type="entry name" value="PHOX1-4"/>
</dbReference>
<evidence type="ECO:0000259" key="7">
    <source>
        <dbReference type="PROSITE" id="PS51745"/>
    </source>
</evidence>
<dbReference type="InterPro" id="IPR019734">
    <property type="entry name" value="TPR_rpt"/>
</dbReference>
<dbReference type="CDD" id="cd05992">
    <property type="entry name" value="PB1"/>
    <property type="match status" value="1"/>
</dbReference>
<evidence type="ECO:0000259" key="6">
    <source>
        <dbReference type="PROSITE" id="PS50222"/>
    </source>
</evidence>
<proteinExistence type="predicted"/>
<dbReference type="CDD" id="cd00051">
    <property type="entry name" value="EFh"/>
    <property type="match status" value="1"/>
</dbReference>
<dbReference type="SUPFAM" id="SSF48452">
    <property type="entry name" value="TPR-like"/>
    <property type="match status" value="1"/>
</dbReference>
<dbReference type="SMART" id="SM00054">
    <property type="entry name" value="EFh"/>
    <property type="match status" value="3"/>
</dbReference>
<keyword evidence="2 4" id="KW-0802">TPR repeat</keyword>
<feature type="repeat" description="TPR" evidence="4">
    <location>
        <begin position="519"/>
        <end position="552"/>
    </location>
</feature>
<dbReference type="SMART" id="SM00028">
    <property type="entry name" value="TPR"/>
    <property type="match status" value="3"/>
</dbReference>
<dbReference type="InterPro" id="IPR011990">
    <property type="entry name" value="TPR-like_helical_dom_sf"/>
</dbReference>
<dbReference type="OrthoDB" id="2942533at2759"/>
<dbReference type="Pfam" id="PF00564">
    <property type="entry name" value="PB1"/>
    <property type="match status" value="1"/>
</dbReference>
<dbReference type="SMART" id="SM00666">
    <property type="entry name" value="PB1"/>
    <property type="match status" value="1"/>
</dbReference>
<feature type="domain" description="PB1" evidence="7">
    <location>
        <begin position="740"/>
        <end position="819"/>
    </location>
</feature>
<feature type="compositionally biased region" description="Polar residues" evidence="5">
    <location>
        <begin position="485"/>
        <end position="498"/>
    </location>
</feature>
<evidence type="ECO:0000256" key="5">
    <source>
        <dbReference type="SAM" id="MobiDB-lite"/>
    </source>
</evidence>
<keyword evidence="1" id="KW-0677">Repeat</keyword>
<dbReference type="InterPro" id="IPR002048">
    <property type="entry name" value="EF_hand_dom"/>
</dbReference>
<dbReference type="CDD" id="cd15900">
    <property type="entry name" value="EFh_MICU"/>
    <property type="match status" value="1"/>
</dbReference>
<name>A0A8S0SLX0_OLEEU</name>
<keyword evidence="9" id="KW-1185">Reference proteome</keyword>
<dbReference type="GO" id="GO:0005509">
    <property type="term" value="F:calcium ion binding"/>
    <property type="evidence" value="ECO:0007669"/>
    <property type="project" value="InterPro"/>
</dbReference>
<dbReference type="EMBL" id="CACTIH010005438">
    <property type="protein sequence ID" value="CAA2992574.1"/>
    <property type="molecule type" value="Genomic_DNA"/>
</dbReference>
<evidence type="ECO:0000256" key="2">
    <source>
        <dbReference type="ARBA" id="ARBA00022803"/>
    </source>
</evidence>
<reference evidence="8 9" key="1">
    <citation type="submission" date="2019-12" db="EMBL/GenBank/DDBJ databases">
        <authorList>
            <person name="Alioto T."/>
            <person name="Alioto T."/>
            <person name="Gomez Garrido J."/>
        </authorList>
    </citation>
    <scope>NUCLEOTIDE SEQUENCE [LARGE SCALE GENOMIC DNA]</scope>
</reference>
<dbReference type="Pfam" id="PF13202">
    <property type="entry name" value="EF-hand_5"/>
    <property type="match status" value="1"/>
</dbReference>
<feature type="repeat" description="TPR" evidence="4">
    <location>
        <begin position="593"/>
        <end position="626"/>
    </location>
</feature>
<gene>
    <name evidence="8" type="ORF">OLEA9_A054563</name>
</gene>
<dbReference type="SUPFAM" id="SSF54277">
    <property type="entry name" value="CAD &amp; PB1 domains"/>
    <property type="match status" value="1"/>
</dbReference>
<dbReference type="Gene3D" id="3.10.20.90">
    <property type="entry name" value="Phosphatidylinositol 3-kinase Catalytic Subunit, Chain A, domain 1"/>
    <property type="match status" value="1"/>
</dbReference>
<dbReference type="InterPro" id="IPR018247">
    <property type="entry name" value="EF_Hand_1_Ca_BS"/>
</dbReference>
<sequence length="1192" mass="135344">MSSWSTLRRTSPTFHLQQIRQFSAHAPPPGTTTILNSSTTNNNVRTNFLRWISAGIITSSALALALHSCSSSSLPSTSPSLAFADCSTTPLTTTTGPAVPSHQSKFLFGDAYRRKIFFNYEKRIRMRSPPEKVFEYFASVGATGEETFMTPADLMRALVPVFPPSESNLVRDGYLRGERNPGELRCAPSQFFLLFDTNSDGLISFKEYLFFVTLLSLPESSFSVAFKMFDQDCNGEIDREEFKKVMSWMRSHNRQGAVHSDGLRAGHKLGDSAENGGLVEYFFGKDGKLRLQHDKFVQFLRDLRDEMLSLEFAHYDYKVQGTISAKDFALTMVASADMKHLNKLLDRVDDLDNVPRLRNMRITIDEFKSFAELRRKLQSFSLALFSFGQVNGLLTRKDLQRAASQVCGISLTDNVIEIIFHLFDTNRDGSLSASEFVRVLQKRERDIAQPTEAVSWALYKVRIRLIRAFFWSKNMGKPTGKKKIQTGSKSNDGNAKQTKAQDRNSKAFDEDTAIFINMSQEMKEEGNKLFQKRDHEGAMLKYEKALKLLPSNHIDVAYLRSNMAGCYMQMGIGEYPRAINQCNLALQVAPKYSKALLKRATCYEALNRLDLALRDVNNVLSMEPNNLNALDIAEKVNKAIEERGLKNEEKEMDLPPDYAEPHQASISGKVAKEKTKKRKSSKFEKRSVEEEPEDKKVDEVEEKEVDLVEEKKVDEIEEKKAEDKVVVEEKRSVKEEKVVMKTVKLIHGEDIRWAQIPVNCSIKLVRDVVLDRFPTLEGVLIKYKDQEGDLVTITTNDELRLAEALADPTGFLRLHIAEVSPHKEPLYEGMSSEERMQQTNGKPTTFTENSNGEKGLTCVEDWIFQFARLFKNHVGFDCDSYLDLHEMGMKLYSEAMEDTVTSDDAQKIFEIAATKFQEMAALALFNWGNVHMSRAGKRVSFTEDSSGESVLAQVKTAYDWAQKEYVKAGMRYEEALKIKPDFYEGLLALGLQQFEQAKLSWYYIIGSKVDSEMGQSAQVLELFNKAEDSMERGMQVWEEIEEQRLNGLSKSENQRAELQKLGLDGLFKDMSPDEAAEQAASMRSQLYTLWGTLLYERSVVEFKLGLPTWEECLEVAVEKFGLAGASATDIAVMAKNHCSNATALEGFKVDEIVQAWNDMYDADRWRTRAASFRLEPLIRRRTSKLHSVLEHL</sequence>
<dbReference type="Pfam" id="PF13833">
    <property type="entry name" value="EF-hand_8"/>
    <property type="match status" value="1"/>
</dbReference>
<dbReference type="PROSITE" id="PS00018">
    <property type="entry name" value="EF_HAND_1"/>
    <property type="match status" value="2"/>
</dbReference>
<dbReference type="PANTHER" id="PTHR46183">
    <property type="entry name" value="PROTEIN CLMP1"/>
    <property type="match status" value="1"/>
</dbReference>
<dbReference type="Gramene" id="OE9A054563T1">
    <property type="protein sequence ID" value="OE9A054563C1"/>
    <property type="gene ID" value="OE9A054563"/>
</dbReference>
<dbReference type="InterPro" id="IPR053793">
    <property type="entry name" value="PB1-like"/>
</dbReference>
<feature type="compositionally biased region" description="Basic and acidic residues" evidence="5">
    <location>
        <begin position="681"/>
        <end position="697"/>
    </location>
</feature>
<dbReference type="Gene3D" id="1.10.238.10">
    <property type="entry name" value="EF-hand"/>
    <property type="match status" value="2"/>
</dbReference>
<dbReference type="Proteomes" id="UP000594638">
    <property type="component" value="Unassembled WGS sequence"/>
</dbReference>
<dbReference type="PROSITE" id="PS50005">
    <property type="entry name" value="TPR"/>
    <property type="match status" value="2"/>
</dbReference>
<feature type="domain" description="EF-hand" evidence="6">
    <location>
        <begin position="411"/>
        <end position="446"/>
    </location>
</feature>
<dbReference type="PROSITE" id="PS50222">
    <property type="entry name" value="EF_HAND_2"/>
    <property type="match status" value="2"/>
</dbReference>
<comment type="caution">
    <text evidence="8">The sequence shown here is derived from an EMBL/GenBank/DDBJ whole genome shotgun (WGS) entry which is preliminary data.</text>
</comment>